<feature type="region of interest" description="Disordered" evidence="1">
    <location>
        <begin position="230"/>
        <end position="250"/>
    </location>
</feature>
<dbReference type="AlphaFoldDB" id="A0A8D8RNJ4"/>
<protein>
    <submittedName>
        <fullName evidence="2">Uncharacterized protein</fullName>
    </submittedName>
</protein>
<dbReference type="EMBL" id="HBUF01174249">
    <property type="protein sequence ID" value="CAG6653566.1"/>
    <property type="molecule type" value="Transcribed_RNA"/>
</dbReference>
<proteinExistence type="predicted"/>
<reference evidence="2" key="1">
    <citation type="submission" date="2021-05" db="EMBL/GenBank/DDBJ databases">
        <authorList>
            <person name="Alioto T."/>
            <person name="Alioto T."/>
            <person name="Gomez Garrido J."/>
        </authorList>
    </citation>
    <scope>NUCLEOTIDE SEQUENCE</scope>
</reference>
<accession>A0A8D8RNJ4</accession>
<organism evidence="2">
    <name type="scientific">Cacopsylla melanoneura</name>
    <dbReference type="NCBI Taxonomy" id="428564"/>
    <lineage>
        <taxon>Eukaryota</taxon>
        <taxon>Metazoa</taxon>
        <taxon>Ecdysozoa</taxon>
        <taxon>Arthropoda</taxon>
        <taxon>Hexapoda</taxon>
        <taxon>Insecta</taxon>
        <taxon>Pterygota</taxon>
        <taxon>Neoptera</taxon>
        <taxon>Paraneoptera</taxon>
        <taxon>Hemiptera</taxon>
        <taxon>Sternorrhyncha</taxon>
        <taxon>Psylloidea</taxon>
        <taxon>Psyllidae</taxon>
        <taxon>Psyllinae</taxon>
        <taxon>Cacopsylla</taxon>
    </lineage>
</organism>
<sequence>MVVVMLAINTGDEIVVTGAVTTGEEGDRPCMDGVDLEAVEVVWSVWIAWITVVAHPWVGVWAEAGVVRPVMVEEEEWEGEEEEEDGGEEIEMITDPHAAEALAEVGVADLEVTEVHHVEVTLTVEKMELLLHHDENKHGEETIGGEVAEEDETKGVEEVVEAGAAPEVTEVGSEAATGRVVAAAALEEATGSAEAIGEALETVIGPADEREDEEELEELEQAIRARAAGVNNSSKVAGGDRTNKRKVREDGATRAAGVVIKLRVTSGINGINKIGTNGISGTNNNGLVTATNNNNKAAKVEPAQVSRVKPQSQAPGQLQRLARDLTTKRP</sequence>
<evidence type="ECO:0000313" key="2">
    <source>
        <dbReference type="EMBL" id="CAG6653566.1"/>
    </source>
</evidence>
<name>A0A8D8RNJ4_9HEMI</name>
<feature type="compositionally biased region" description="Basic and acidic residues" evidence="1">
    <location>
        <begin position="321"/>
        <end position="330"/>
    </location>
</feature>
<feature type="region of interest" description="Disordered" evidence="1">
    <location>
        <begin position="301"/>
        <end position="330"/>
    </location>
</feature>
<evidence type="ECO:0000256" key="1">
    <source>
        <dbReference type="SAM" id="MobiDB-lite"/>
    </source>
</evidence>